<dbReference type="InterPro" id="IPR036259">
    <property type="entry name" value="MFS_trans_sf"/>
</dbReference>
<dbReference type="Gene3D" id="1.20.1250.20">
    <property type="entry name" value="MFS general substrate transporter like domains"/>
    <property type="match status" value="1"/>
</dbReference>
<evidence type="ECO:0000313" key="5">
    <source>
        <dbReference type="EMBL" id="QDL37909.1"/>
    </source>
</evidence>
<feature type="transmembrane region" description="Helical" evidence="4">
    <location>
        <begin position="273"/>
        <end position="294"/>
    </location>
</feature>
<evidence type="ECO:0000313" key="6">
    <source>
        <dbReference type="Proteomes" id="UP000316798"/>
    </source>
</evidence>
<dbReference type="GO" id="GO:0022857">
    <property type="term" value="F:transmembrane transporter activity"/>
    <property type="evidence" value="ECO:0007669"/>
    <property type="project" value="InterPro"/>
</dbReference>
<dbReference type="Proteomes" id="UP000316798">
    <property type="component" value="Chromosome"/>
</dbReference>
<sequence length="314" mass="32734">MRALHGASQGAWLAVVVLIGLNLRPFLTGIGPLVASIRSSTGLDYRGIAWLTLLPMLLMGVAAFFAPSLLRVLGARVTILGTLVLLGLGSALRGVAPGGGTLIATAALCGLGVALIQSAFPGLIKREFRDHVAPVTGLYSATLMGGGALGAQLTPLVSDWSGSWRQALAWWSVPVALALVLAWRVLPRHEAPVTGAAPSAALLRRPRTWLLMICFGLVNGGWFAMTLVVALDHLPDHERAGALSALMQGGGFLLAALSPWLVAVLYDATGSFGAGWTMHLAFVTLVFGLTARLAPSRYAVVMAATNKPAAARPR</sequence>
<dbReference type="RefSeq" id="WP_142819335.1">
    <property type="nucleotide sequence ID" value="NZ_CP035503.1"/>
</dbReference>
<organism evidence="5 6">
    <name type="scientific">Rhodoferax sediminis</name>
    <dbReference type="NCBI Taxonomy" id="2509614"/>
    <lineage>
        <taxon>Bacteria</taxon>
        <taxon>Pseudomonadati</taxon>
        <taxon>Pseudomonadota</taxon>
        <taxon>Betaproteobacteria</taxon>
        <taxon>Burkholderiales</taxon>
        <taxon>Comamonadaceae</taxon>
        <taxon>Rhodoferax</taxon>
    </lineage>
</organism>
<keyword evidence="6" id="KW-1185">Reference proteome</keyword>
<feature type="transmembrane region" description="Helical" evidence="4">
    <location>
        <begin position="102"/>
        <end position="124"/>
    </location>
</feature>
<keyword evidence="1 4" id="KW-0812">Transmembrane</keyword>
<feature type="transmembrane region" description="Helical" evidence="4">
    <location>
        <begin position="12"/>
        <end position="35"/>
    </location>
</feature>
<keyword evidence="2 4" id="KW-1133">Transmembrane helix</keyword>
<dbReference type="SUPFAM" id="SSF103473">
    <property type="entry name" value="MFS general substrate transporter"/>
    <property type="match status" value="2"/>
</dbReference>
<feature type="transmembrane region" description="Helical" evidence="4">
    <location>
        <begin position="136"/>
        <end position="156"/>
    </location>
</feature>
<feature type="transmembrane region" description="Helical" evidence="4">
    <location>
        <begin position="77"/>
        <end position="96"/>
    </location>
</feature>
<protein>
    <submittedName>
        <fullName evidence="5">MFS transporter</fullName>
    </submittedName>
</protein>
<dbReference type="PANTHER" id="PTHR23523:SF1">
    <property type="entry name" value="CYANATE TRANSPORT PROTEIN CYNX"/>
    <property type="match status" value="1"/>
</dbReference>
<name>A0A515DBZ5_9BURK</name>
<gene>
    <name evidence="5" type="ORF">EUB48_11960</name>
</gene>
<dbReference type="AlphaFoldDB" id="A0A515DBZ5"/>
<feature type="transmembrane region" description="Helical" evidence="4">
    <location>
        <begin position="208"/>
        <end position="231"/>
    </location>
</feature>
<evidence type="ECO:0000256" key="2">
    <source>
        <dbReference type="ARBA" id="ARBA00022989"/>
    </source>
</evidence>
<dbReference type="EMBL" id="CP035503">
    <property type="protein sequence ID" value="QDL37909.1"/>
    <property type="molecule type" value="Genomic_DNA"/>
</dbReference>
<evidence type="ECO:0000256" key="3">
    <source>
        <dbReference type="ARBA" id="ARBA00023136"/>
    </source>
</evidence>
<feature type="transmembrane region" description="Helical" evidence="4">
    <location>
        <begin position="243"/>
        <end position="266"/>
    </location>
</feature>
<dbReference type="Pfam" id="PF07690">
    <property type="entry name" value="MFS_1"/>
    <property type="match status" value="1"/>
</dbReference>
<evidence type="ECO:0000256" key="1">
    <source>
        <dbReference type="ARBA" id="ARBA00022692"/>
    </source>
</evidence>
<feature type="transmembrane region" description="Helical" evidence="4">
    <location>
        <begin position="47"/>
        <end position="70"/>
    </location>
</feature>
<feature type="transmembrane region" description="Helical" evidence="4">
    <location>
        <begin position="168"/>
        <end position="187"/>
    </location>
</feature>
<evidence type="ECO:0000256" key="4">
    <source>
        <dbReference type="SAM" id="Phobius"/>
    </source>
</evidence>
<dbReference type="PANTHER" id="PTHR23523">
    <property type="match status" value="1"/>
</dbReference>
<reference evidence="5 6" key="1">
    <citation type="submission" date="2019-01" db="EMBL/GenBank/DDBJ databases">
        <title>Genomic insights into a novel species Rhodoferax sp.</title>
        <authorList>
            <person name="Jin L."/>
        </authorList>
    </citation>
    <scope>NUCLEOTIDE SEQUENCE [LARGE SCALE GENOMIC DNA]</scope>
    <source>
        <strain evidence="5 6">CHu59-6-5</strain>
    </source>
</reference>
<accession>A0A515DBZ5</accession>
<proteinExistence type="predicted"/>
<dbReference type="InterPro" id="IPR011701">
    <property type="entry name" value="MFS"/>
</dbReference>
<dbReference type="InterPro" id="IPR052524">
    <property type="entry name" value="MFS_Cyanate_Porter"/>
</dbReference>
<keyword evidence="3 4" id="KW-0472">Membrane</keyword>
<dbReference type="KEGG" id="rhf:EUB48_11960"/>
<dbReference type="OrthoDB" id="5758872at2"/>